<evidence type="ECO:0000313" key="2">
    <source>
        <dbReference type="EMBL" id="QEC66463.1"/>
    </source>
</evidence>
<evidence type="ECO:0000256" key="1">
    <source>
        <dbReference type="SAM" id="MobiDB-lite"/>
    </source>
</evidence>
<name>A0A5B8V6F8_9BACT</name>
<protein>
    <submittedName>
        <fullName evidence="2">Uncharacterized protein</fullName>
    </submittedName>
</protein>
<evidence type="ECO:0000313" key="3">
    <source>
        <dbReference type="Proteomes" id="UP000321533"/>
    </source>
</evidence>
<reference evidence="2 3" key="1">
    <citation type="journal article" date="2016" name="Int. J. Syst. Evol. Microbiol.">
        <title>Panacibacter ginsenosidivorans gen. nov., sp. nov., with ginsenoside converting activity isolated from soil of a ginseng field.</title>
        <authorList>
            <person name="Siddiqi M.Z."/>
            <person name="Muhammad Shafi S."/>
            <person name="Choi K.D."/>
            <person name="Im W.T."/>
        </authorList>
    </citation>
    <scope>NUCLEOTIDE SEQUENCE [LARGE SCALE GENOMIC DNA]</scope>
    <source>
        <strain evidence="2 3">Gsoil1550</strain>
    </source>
</reference>
<accession>A0A5B8V6F8</accession>
<feature type="region of interest" description="Disordered" evidence="1">
    <location>
        <begin position="1"/>
        <end position="37"/>
    </location>
</feature>
<dbReference type="OrthoDB" id="680877at2"/>
<proteinExistence type="predicted"/>
<feature type="compositionally biased region" description="Polar residues" evidence="1">
    <location>
        <begin position="1"/>
        <end position="11"/>
    </location>
</feature>
<dbReference type="AlphaFoldDB" id="A0A5B8V6F8"/>
<organism evidence="2 3">
    <name type="scientific">Panacibacter ginsenosidivorans</name>
    <dbReference type="NCBI Taxonomy" id="1813871"/>
    <lineage>
        <taxon>Bacteria</taxon>
        <taxon>Pseudomonadati</taxon>
        <taxon>Bacteroidota</taxon>
        <taxon>Chitinophagia</taxon>
        <taxon>Chitinophagales</taxon>
        <taxon>Chitinophagaceae</taxon>
        <taxon>Panacibacter</taxon>
    </lineage>
</organism>
<gene>
    <name evidence="2" type="ORF">FRZ67_03825</name>
</gene>
<feature type="region of interest" description="Disordered" evidence="1">
    <location>
        <begin position="66"/>
        <end position="96"/>
    </location>
</feature>
<dbReference type="Proteomes" id="UP000321533">
    <property type="component" value="Chromosome"/>
</dbReference>
<keyword evidence="3" id="KW-1185">Reference proteome</keyword>
<feature type="compositionally biased region" description="Acidic residues" evidence="1">
    <location>
        <begin position="84"/>
        <end position="96"/>
    </location>
</feature>
<feature type="compositionally biased region" description="Basic and acidic residues" evidence="1">
    <location>
        <begin position="12"/>
        <end position="37"/>
    </location>
</feature>
<dbReference type="KEGG" id="pgin:FRZ67_03825"/>
<sequence>MENNNPKTNDPITKKEEVQQSNDEHIDQDFKGFPHAHAKEEIINPKKKVDKLIADVEKNTQITSFDEAASDGSGGAFGATENVGNDDDDYIPIDEK</sequence>
<dbReference type="RefSeq" id="WP_147188263.1">
    <property type="nucleotide sequence ID" value="NZ_CP042435.1"/>
</dbReference>
<dbReference type="EMBL" id="CP042435">
    <property type="protein sequence ID" value="QEC66463.1"/>
    <property type="molecule type" value="Genomic_DNA"/>
</dbReference>